<gene>
    <name evidence="2" type="ORF">H8D96_18190</name>
</gene>
<evidence type="ECO:0000256" key="1">
    <source>
        <dbReference type="SAM" id="Phobius"/>
    </source>
</evidence>
<evidence type="ECO:0000313" key="2">
    <source>
        <dbReference type="EMBL" id="MBC8433845.1"/>
    </source>
</evidence>
<evidence type="ECO:0000313" key="3">
    <source>
        <dbReference type="Proteomes" id="UP000605201"/>
    </source>
</evidence>
<proteinExistence type="predicted"/>
<organism evidence="2 3">
    <name type="scientific">Candidatus Desulfatibia vada</name>
    <dbReference type="NCBI Taxonomy" id="2841696"/>
    <lineage>
        <taxon>Bacteria</taxon>
        <taxon>Pseudomonadati</taxon>
        <taxon>Thermodesulfobacteriota</taxon>
        <taxon>Desulfobacteria</taxon>
        <taxon>Desulfobacterales</taxon>
        <taxon>Desulfobacterales incertae sedis</taxon>
        <taxon>Candidatus Desulfatibia</taxon>
    </lineage>
</organism>
<accession>A0A8J6P8J9</accession>
<dbReference type="Proteomes" id="UP000605201">
    <property type="component" value="Unassembled WGS sequence"/>
</dbReference>
<dbReference type="EMBL" id="JACNIG010000344">
    <property type="protein sequence ID" value="MBC8433845.1"/>
    <property type="molecule type" value="Genomic_DNA"/>
</dbReference>
<keyword evidence="1" id="KW-1133">Transmembrane helix</keyword>
<feature type="transmembrane region" description="Helical" evidence="1">
    <location>
        <begin position="31"/>
        <end position="51"/>
    </location>
</feature>
<keyword evidence="1" id="KW-0812">Transmembrane</keyword>
<keyword evidence="1" id="KW-0472">Membrane</keyword>
<comment type="caution">
    <text evidence="2">The sequence shown here is derived from an EMBL/GenBank/DDBJ whole genome shotgun (WGS) entry which is preliminary data.</text>
</comment>
<dbReference type="AlphaFoldDB" id="A0A8J6P8J9"/>
<reference evidence="2 3" key="1">
    <citation type="submission" date="2020-08" db="EMBL/GenBank/DDBJ databases">
        <title>Bridging the membrane lipid divide: bacteria of the FCB group superphylum have the potential to synthesize archaeal ether lipids.</title>
        <authorList>
            <person name="Villanueva L."/>
            <person name="Von Meijenfeldt F.A.B."/>
            <person name="Westbye A.B."/>
            <person name="Yadav S."/>
            <person name="Hopmans E.C."/>
            <person name="Dutilh B.E."/>
            <person name="Sinninghe Damste J.S."/>
        </authorList>
    </citation>
    <scope>NUCLEOTIDE SEQUENCE [LARGE SCALE GENOMIC DNA]</scope>
    <source>
        <strain evidence="2">NIOZ-UU17</strain>
    </source>
</reference>
<name>A0A8J6P8J9_9BACT</name>
<protein>
    <submittedName>
        <fullName evidence="2">Uncharacterized protein</fullName>
    </submittedName>
</protein>
<sequence length="111" mass="12434">MDKSDIDKEVFDILNTAKPIKNDDRHSFRTALIALAILIVAGSAFAMYSALTAPRGEIVSPAPGTLTSRVVEIEGYTKNIPLERRYIWTTVDVKSVGLRWLKRQIYNLNLA</sequence>